<evidence type="ECO:0000313" key="4">
    <source>
        <dbReference type="Proteomes" id="UP000177515"/>
    </source>
</evidence>
<dbReference type="SUPFAM" id="SSF110087">
    <property type="entry name" value="DR1885-like metal-binding protein"/>
    <property type="match status" value="1"/>
</dbReference>
<feature type="region of interest" description="Disordered" evidence="1">
    <location>
        <begin position="152"/>
        <end position="172"/>
    </location>
</feature>
<evidence type="ECO:0000256" key="2">
    <source>
        <dbReference type="SAM" id="SignalP"/>
    </source>
</evidence>
<organism evidence="3 4">
    <name type="scientific">Cupriavidus malaysiensis</name>
    <dbReference type="NCBI Taxonomy" id="367825"/>
    <lineage>
        <taxon>Bacteria</taxon>
        <taxon>Pseudomonadati</taxon>
        <taxon>Pseudomonadota</taxon>
        <taxon>Betaproteobacteria</taxon>
        <taxon>Burkholderiales</taxon>
        <taxon>Burkholderiaceae</taxon>
        <taxon>Cupriavidus</taxon>
    </lineage>
</organism>
<dbReference type="PANTHER" id="PTHR36302:SF1">
    <property type="entry name" value="COPPER CHAPERONE PCU(A)C"/>
    <property type="match status" value="1"/>
</dbReference>
<feature type="chain" id="PRO_5045351009" description="Copper chaperone PCu(A)C" evidence="2">
    <location>
        <begin position="29"/>
        <end position="172"/>
    </location>
</feature>
<evidence type="ECO:0000313" key="3">
    <source>
        <dbReference type="EMBL" id="AOZ04861.1"/>
    </source>
</evidence>
<keyword evidence="4" id="KW-1185">Reference proteome</keyword>
<gene>
    <name evidence="3" type="ORF">BKK80_02730</name>
</gene>
<dbReference type="InterPro" id="IPR058248">
    <property type="entry name" value="Lxx211020-like"/>
</dbReference>
<dbReference type="InterPro" id="IPR007410">
    <property type="entry name" value="LpqE-like"/>
</dbReference>
<keyword evidence="2" id="KW-0732">Signal</keyword>
<evidence type="ECO:0008006" key="5">
    <source>
        <dbReference type="Google" id="ProtNLM"/>
    </source>
</evidence>
<dbReference type="InterPro" id="IPR036182">
    <property type="entry name" value="PCuAC_sf"/>
</dbReference>
<dbReference type="Gene3D" id="2.60.40.1890">
    <property type="entry name" value="PCu(A)C copper chaperone"/>
    <property type="match status" value="1"/>
</dbReference>
<feature type="signal peptide" evidence="2">
    <location>
        <begin position="1"/>
        <end position="28"/>
    </location>
</feature>
<evidence type="ECO:0000256" key="1">
    <source>
        <dbReference type="SAM" id="MobiDB-lite"/>
    </source>
</evidence>
<dbReference type="RefSeq" id="WP_071068567.1">
    <property type="nucleotide sequence ID" value="NZ_CP017754.1"/>
</dbReference>
<sequence>MHAKFRAARAAASCVALFAALASGAALAQVDVSNAWARGTVPAQTASGAFMTLHAHEAAKLVGVSSPVAASVELHEMKMDGSVMRMRPVASIDLPKMQDVELKPGGYHVMLMGLKGQLKAGDKVPLTLKIEQGGKVTEQRVEAEVRDLGAMGQGAMGQGGQGGQGGHSGHMH</sequence>
<protein>
    <recommendedName>
        <fullName evidence="5">Copper chaperone PCu(A)C</fullName>
    </recommendedName>
</protein>
<dbReference type="PANTHER" id="PTHR36302">
    <property type="entry name" value="BLR7088 PROTEIN"/>
    <property type="match status" value="1"/>
</dbReference>
<proteinExistence type="predicted"/>
<reference evidence="3 4" key="1">
    <citation type="submission" date="2016-10" db="EMBL/GenBank/DDBJ databases">
        <title>Complete genome sequences of three Cupriavidus strains isolated from various Malaysian environments.</title>
        <authorList>
            <person name="Abdullah A.A.-A."/>
            <person name="Shafie N.A.H."/>
            <person name="Lau N.S."/>
        </authorList>
    </citation>
    <scope>NUCLEOTIDE SEQUENCE [LARGE SCALE GENOMIC DNA]</scope>
    <source>
        <strain evidence="3 4">USMAA1020</strain>
    </source>
</reference>
<dbReference type="Proteomes" id="UP000177515">
    <property type="component" value="Chromosome 1"/>
</dbReference>
<dbReference type="EMBL" id="CP017754">
    <property type="protein sequence ID" value="AOZ04861.1"/>
    <property type="molecule type" value="Genomic_DNA"/>
</dbReference>
<dbReference type="Pfam" id="PF04314">
    <property type="entry name" value="PCuAC"/>
    <property type="match status" value="1"/>
</dbReference>
<name>A0ABN4TK46_9BURK</name>
<accession>A0ABN4TK46</accession>